<feature type="chain" id="PRO_5041963943" description="Stigma-specific STIG1-like protein 1" evidence="3">
    <location>
        <begin position="25"/>
        <end position="148"/>
    </location>
</feature>
<gene>
    <name evidence="4" type="ORF">FPE_LOCUS4056</name>
</gene>
<evidence type="ECO:0000256" key="3">
    <source>
        <dbReference type="SAM" id="SignalP"/>
    </source>
</evidence>
<evidence type="ECO:0000313" key="4">
    <source>
        <dbReference type="EMBL" id="CAI9756626.1"/>
    </source>
</evidence>
<dbReference type="PANTHER" id="PTHR33227:SF21">
    <property type="entry name" value="F12F1.21 PROTEIN"/>
    <property type="match status" value="1"/>
</dbReference>
<dbReference type="Proteomes" id="UP000834106">
    <property type="component" value="Chromosome 2"/>
</dbReference>
<comment type="similarity">
    <text evidence="1">Belongs to the STIG1 family.</text>
</comment>
<dbReference type="EMBL" id="OU503037">
    <property type="protein sequence ID" value="CAI9756626.1"/>
    <property type="molecule type" value="Genomic_DNA"/>
</dbReference>
<evidence type="ECO:0000256" key="2">
    <source>
        <dbReference type="ARBA" id="ARBA00022729"/>
    </source>
</evidence>
<evidence type="ECO:0008006" key="6">
    <source>
        <dbReference type="Google" id="ProtNLM"/>
    </source>
</evidence>
<proteinExistence type="inferred from homology"/>
<dbReference type="AlphaFoldDB" id="A0AAD2DMC8"/>
<dbReference type="InterPro" id="IPR006969">
    <property type="entry name" value="Stig-like"/>
</dbReference>
<keyword evidence="2 3" id="KW-0732">Signal</keyword>
<evidence type="ECO:0000256" key="1">
    <source>
        <dbReference type="ARBA" id="ARBA00006010"/>
    </source>
</evidence>
<keyword evidence="5" id="KW-1185">Reference proteome</keyword>
<reference evidence="4" key="1">
    <citation type="submission" date="2023-05" db="EMBL/GenBank/DDBJ databases">
        <authorList>
            <person name="Huff M."/>
        </authorList>
    </citation>
    <scope>NUCLEOTIDE SEQUENCE</scope>
</reference>
<name>A0AAD2DMC8_9LAMI</name>
<organism evidence="4 5">
    <name type="scientific">Fraxinus pennsylvanica</name>
    <dbReference type="NCBI Taxonomy" id="56036"/>
    <lineage>
        <taxon>Eukaryota</taxon>
        <taxon>Viridiplantae</taxon>
        <taxon>Streptophyta</taxon>
        <taxon>Embryophyta</taxon>
        <taxon>Tracheophyta</taxon>
        <taxon>Spermatophyta</taxon>
        <taxon>Magnoliopsida</taxon>
        <taxon>eudicotyledons</taxon>
        <taxon>Gunneridae</taxon>
        <taxon>Pentapetalae</taxon>
        <taxon>asterids</taxon>
        <taxon>lamiids</taxon>
        <taxon>Lamiales</taxon>
        <taxon>Oleaceae</taxon>
        <taxon>Oleeae</taxon>
        <taxon>Fraxinus</taxon>
    </lineage>
</organism>
<dbReference type="PANTHER" id="PTHR33227">
    <property type="entry name" value="STIGMA-SPECIFIC STIG1-LIKE PROTEIN 3"/>
    <property type="match status" value="1"/>
</dbReference>
<evidence type="ECO:0000313" key="5">
    <source>
        <dbReference type="Proteomes" id="UP000834106"/>
    </source>
</evidence>
<sequence length="148" mass="16483">MKSLRVFFLLAMVMALAITLSVSAASTQEKSLLDEPDDEYVKNEEPLSSLRGVSRFLAQKSRVKMTCKNYPRICRIKGSPGPDCCKKRCVNVAKDRFNCGKCGNKCRFSEICCKGQCVNPWSNKKHCGGCNNKCKKGNKCLFGMCSYA</sequence>
<feature type="signal peptide" evidence="3">
    <location>
        <begin position="1"/>
        <end position="24"/>
    </location>
</feature>
<protein>
    <recommendedName>
        <fullName evidence="6">Stigma-specific STIG1-like protein 1</fullName>
    </recommendedName>
</protein>
<dbReference type="Pfam" id="PF04885">
    <property type="entry name" value="Stig1"/>
    <property type="match status" value="1"/>
</dbReference>
<accession>A0AAD2DMC8</accession>